<feature type="transmembrane region" description="Helical" evidence="1">
    <location>
        <begin position="99"/>
        <end position="119"/>
    </location>
</feature>
<dbReference type="RefSeq" id="WP_377162469.1">
    <property type="nucleotide sequence ID" value="NZ_JBHSMQ010000001.1"/>
</dbReference>
<dbReference type="InterPro" id="IPR002656">
    <property type="entry name" value="Acyl_transf_3_dom"/>
</dbReference>
<accession>A0ABW0KJK1</accession>
<dbReference type="InterPro" id="IPR050879">
    <property type="entry name" value="Acyltransferase_3"/>
</dbReference>
<dbReference type="EC" id="2.3.-.-" evidence="3"/>
<keyword evidence="1" id="KW-0472">Membrane</keyword>
<sequence>MPKLQLSPSFTPHSFPVMASSESSQAAFHIASLDGMRAIAIMIVFLSHAGLSHVVPGLFGVTVFFFLSGYLITTLLRMECERHGSISLGQFFLRRTLRILPPFYLVLAAVAMLTAFHILPGGFHGQAFMAQALFGANYWEISGGVQPPGTEIFWSLAVEEHFYLLFPFFYLALRRWLPEHRKQFALLMTLCASVLAWRMLLVHHFSVVDLHSGTAHHPRTCHATDTRLDGLLYGCALAVWGNPALDPTRIRRSHWLWLALPLCFALLVATFVIRSVPFRETWRYTLQGLALMPIFITVIRYPDALPLRFLNWRWVSRLGVLSYAFYLTHALLLSLVQHWLPAPAGLSQVNLILVRGVTALLLSLAVSAAVHRWVEQPFLRLRRRLGSSPRTSSHKQSAELALNHI</sequence>
<evidence type="ECO:0000259" key="2">
    <source>
        <dbReference type="Pfam" id="PF01757"/>
    </source>
</evidence>
<dbReference type="PANTHER" id="PTHR23028:SF53">
    <property type="entry name" value="ACYL_TRANSF_3 DOMAIN-CONTAINING PROTEIN"/>
    <property type="match status" value="1"/>
</dbReference>
<feature type="transmembrane region" description="Helical" evidence="1">
    <location>
        <begin position="352"/>
        <end position="374"/>
    </location>
</feature>
<dbReference type="GO" id="GO:0016746">
    <property type="term" value="F:acyltransferase activity"/>
    <property type="evidence" value="ECO:0007669"/>
    <property type="project" value="UniProtKB-KW"/>
</dbReference>
<feature type="transmembrane region" description="Helical" evidence="1">
    <location>
        <begin position="58"/>
        <end position="78"/>
    </location>
</feature>
<dbReference type="PANTHER" id="PTHR23028">
    <property type="entry name" value="ACETYLTRANSFERASE"/>
    <property type="match status" value="1"/>
</dbReference>
<dbReference type="Proteomes" id="UP001596052">
    <property type="component" value="Unassembled WGS sequence"/>
</dbReference>
<protein>
    <submittedName>
        <fullName evidence="3">Acyltransferase family protein</fullName>
        <ecNumber evidence="3">2.3.-.-</ecNumber>
    </submittedName>
</protein>
<name>A0ABW0KJK1_9BACT</name>
<keyword evidence="1" id="KW-1133">Transmembrane helix</keyword>
<feature type="transmembrane region" description="Helical" evidence="1">
    <location>
        <begin position="152"/>
        <end position="173"/>
    </location>
</feature>
<keyword evidence="3" id="KW-0012">Acyltransferase</keyword>
<comment type="caution">
    <text evidence="3">The sequence shown here is derived from an EMBL/GenBank/DDBJ whole genome shotgun (WGS) entry which is preliminary data.</text>
</comment>
<keyword evidence="4" id="KW-1185">Reference proteome</keyword>
<evidence type="ECO:0000313" key="4">
    <source>
        <dbReference type="Proteomes" id="UP001596052"/>
    </source>
</evidence>
<gene>
    <name evidence="3" type="ORF">ACFQDI_01000</name>
</gene>
<proteinExistence type="predicted"/>
<organism evidence="3 4">
    <name type="scientific">Prosthecobacter fluviatilis</name>
    <dbReference type="NCBI Taxonomy" id="445931"/>
    <lineage>
        <taxon>Bacteria</taxon>
        <taxon>Pseudomonadati</taxon>
        <taxon>Verrucomicrobiota</taxon>
        <taxon>Verrucomicrobiia</taxon>
        <taxon>Verrucomicrobiales</taxon>
        <taxon>Verrucomicrobiaceae</taxon>
        <taxon>Prosthecobacter</taxon>
    </lineage>
</organism>
<keyword evidence="1" id="KW-0812">Transmembrane</keyword>
<evidence type="ECO:0000313" key="3">
    <source>
        <dbReference type="EMBL" id="MFC5453415.1"/>
    </source>
</evidence>
<dbReference type="Pfam" id="PF01757">
    <property type="entry name" value="Acyl_transf_3"/>
    <property type="match status" value="1"/>
</dbReference>
<evidence type="ECO:0000256" key="1">
    <source>
        <dbReference type="SAM" id="Phobius"/>
    </source>
</evidence>
<feature type="transmembrane region" description="Helical" evidence="1">
    <location>
        <begin position="320"/>
        <end position="340"/>
    </location>
</feature>
<dbReference type="EMBL" id="JBHSMQ010000001">
    <property type="protein sequence ID" value="MFC5453415.1"/>
    <property type="molecule type" value="Genomic_DNA"/>
</dbReference>
<feature type="transmembrane region" description="Helical" evidence="1">
    <location>
        <begin position="255"/>
        <end position="276"/>
    </location>
</feature>
<reference evidence="4" key="1">
    <citation type="journal article" date="2019" name="Int. J. Syst. Evol. Microbiol.">
        <title>The Global Catalogue of Microorganisms (GCM) 10K type strain sequencing project: providing services to taxonomists for standard genome sequencing and annotation.</title>
        <authorList>
            <consortium name="The Broad Institute Genomics Platform"/>
            <consortium name="The Broad Institute Genome Sequencing Center for Infectious Disease"/>
            <person name="Wu L."/>
            <person name="Ma J."/>
        </authorList>
    </citation>
    <scope>NUCLEOTIDE SEQUENCE [LARGE SCALE GENOMIC DNA]</scope>
    <source>
        <strain evidence="4">CGMCC 4.1469</strain>
    </source>
</reference>
<keyword evidence="3" id="KW-0808">Transferase</keyword>
<feature type="transmembrane region" description="Helical" evidence="1">
    <location>
        <begin position="185"/>
        <end position="206"/>
    </location>
</feature>
<feature type="domain" description="Acyltransferase 3" evidence="2">
    <location>
        <begin position="31"/>
        <end position="370"/>
    </location>
</feature>